<proteinExistence type="predicted"/>
<evidence type="ECO:0000313" key="1">
    <source>
        <dbReference type="EMBL" id="JAE34106.1"/>
    </source>
</evidence>
<dbReference type="EMBL" id="GBRH01163790">
    <property type="protein sequence ID" value="JAE34106.1"/>
    <property type="molecule type" value="Transcribed_RNA"/>
</dbReference>
<reference evidence="1" key="1">
    <citation type="submission" date="2014-09" db="EMBL/GenBank/DDBJ databases">
        <authorList>
            <person name="Magalhaes I.L.F."/>
            <person name="Oliveira U."/>
            <person name="Santos F.R."/>
            <person name="Vidigal T.H.D.A."/>
            <person name="Brescovit A.D."/>
            <person name="Santos A.J."/>
        </authorList>
    </citation>
    <scope>NUCLEOTIDE SEQUENCE</scope>
    <source>
        <tissue evidence="1">Shoot tissue taken approximately 20 cm above the soil surface</tissue>
    </source>
</reference>
<reference evidence="1" key="2">
    <citation type="journal article" date="2015" name="Data Brief">
        <title>Shoot transcriptome of the giant reed, Arundo donax.</title>
        <authorList>
            <person name="Barrero R.A."/>
            <person name="Guerrero F.D."/>
            <person name="Moolhuijzen P."/>
            <person name="Goolsby J.A."/>
            <person name="Tidwell J."/>
            <person name="Bellgard S.E."/>
            <person name="Bellgard M.I."/>
        </authorList>
    </citation>
    <scope>NUCLEOTIDE SEQUENCE</scope>
    <source>
        <tissue evidence="1">Shoot tissue taken approximately 20 cm above the soil surface</tissue>
    </source>
</reference>
<name>A0A0A9HH05_ARUDO</name>
<accession>A0A0A9HH05</accession>
<dbReference type="AlphaFoldDB" id="A0A0A9HH05"/>
<organism evidence="1">
    <name type="scientific">Arundo donax</name>
    <name type="common">Giant reed</name>
    <name type="synonym">Donax arundinaceus</name>
    <dbReference type="NCBI Taxonomy" id="35708"/>
    <lineage>
        <taxon>Eukaryota</taxon>
        <taxon>Viridiplantae</taxon>
        <taxon>Streptophyta</taxon>
        <taxon>Embryophyta</taxon>
        <taxon>Tracheophyta</taxon>
        <taxon>Spermatophyta</taxon>
        <taxon>Magnoliopsida</taxon>
        <taxon>Liliopsida</taxon>
        <taxon>Poales</taxon>
        <taxon>Poaceae</taxon>
        <taxon>PACMAD clade</taxon>
        <taxon>Arundinoideae</taxon>
        <taxon>Arundineae</taxon>
        <taxon>Arundo</taxon>
    </lineage>
</organism>
<protein>
    <submittedName>
        <fullName evidence="1">Uncharacterized protein</fullName>
    </submittedName>
</protein>
<sequence length="87" mass="10035">MPECMWVVINLHPDAYGARGKLMQQTQTEAAPIPEDPTIRMRRLLRKSEIAKCENMVNEITKCTYFQYGSAHHACEHLFVIICDLQV</sequence>